<gene>
    <name evidence="1" type="ORF">J2S55_008100</name>
</gene>
<organism evidence="1 2">
    <name type="scientific">Streptosporangium brasiliense</name>
    <dbReference type="NCBI Taxonomy" id="47480"/>
    <lineage>
        <taxon>Bacteria</taxon>
        <taxon>Bacillati</taxon>
        <taxon>Actinomycetota</taxon>
        <taxon>Actinomycetes</taxon>
        <taxon>Streptosporangiales</taxon>
        <taxon>Streptosporangiaceae</taxon>
        <taxon>Streptosporangium</taxon>
    </lineage>
</organism>
<evidence type="ECO:0000313" key="1">
    <source>
        <dbReference type="EMBL" id="MDP9868834.1"/>
    </source>
</evidence>
<comment type="caution">
    <text evidence="1">The sequence shown here is derived from an EMBL/GenBank/DDBJ whole genome shotgun (WGS) entry which is preliminary data.</text>
</comment>
<dbReference type="EMBL" id="JAUSRB010000002">
    <property type="protein sequence ID" value="MDP9868834.1"/>
    <property type="molecule type" value="Genomic_DNA"/>
</dbReference>
<keyword evidence="2" id="KW-1185">Reference proteome</keyword>
<reference evidence="1 2" key="1">
    <citation type="submission" date="2023-07" db="EMBL/GenBank/DDBJ databases">
        <title>Sequencing the genomes of 1000 actinobacteria strains.</title>
        <authorList>
            <person name="Klenk H.-P."/>
        </authorList>
    </citation>
    <scope>NUCLEOTIDE SEQUENCE [LARGE SCALE GENOMIC DNA]</scope>
    <source>
        <strain evidence="1 2">DSM 44109</strain>
    </source>
</reference>
<proteinExistence type="predicted"/>
<protein>
    <submittedName>
        <fullName evidence="1">Uncharacterized protein</fullName>
    </submittedName>
</protein>
<name>A0ABT9RJE5_9ACTN</name>
<sequence length="33" mass="3324">MGLSALLQRGTYPLDLGVVAAEISRLAVAAPVA</sequence>
<dbReference type="Proteomes" id="UP001230426">
    <property type="component" value="Unassembled WGS sequence"/>
</dbReference>
<evidence type="ECO:0000313" key="2">
    <source>
        <dbReference type="Proteomes" id="UP001230426"/>
    </source>
</evidence>
<accession>A0ABT9RJE5</accession>